<evidence type="ECO:0008006" key="4">
    <source>
        <dbReference type="Google" id="ProtNLM"/>
    </source>
</evidence>
<evidence type="ECO:0000256" key="2">
    <source>
        <dbReference type="SAM" id="MobiDB-lite"/>
    </source>
</evidence>
<dbReference type="PANTHER" id="PTHR31071">
    <property type="entry name" value="GB|AAF24581.1"/>
    <property type="match status" value="1"/>
</dbReference>
<evidence type="ECO:0000256" key="1">
    <source>
        <dbReference type="SAM" id="Coils"/>
    </source>
</evidence>
<reference evidence="3" key="1">
    <citation type="journal article" date="2018" name="Nat. Plants">
        <title>Whole-genome landscape of Medicago truncatula symbiotic genes.</title>
        <authorList>
            <person name="Pecrix Y."/>
            <person name="Gamas P."/>
            <person name="Carrere S."/>
        </authorList>
    </citation>
    <scope>NUCLEOTIDE SEQUENCE</scope>
    <source>
        <tissue evidence="3">Leaves</tissue>
    </source>
</reference>
<gene>
    <name evidence="3" type="ORF">MtrunA17_Chr7g0275251</name>
</gene>
<proteinExistence type="predicted"/>
<dbReference type="Gramene" id="rna44345">
    <property type="protein sequence ID" value="RHN49506.1"/>
    <property type="gene ID" value="gene44345"/>
</dbReference>
<dbReference type="Proteomes" id="UP000265566">
    <property type="component" value="Chromosome 7"/>
</dbReference>
<dbReference type="PANTHER" id="PTHR31071:SF9">
    <property type="entry name" value="INTRACELLULAR PROTEIN TRANSPORT PROTEIN USO1-RELATED"/>
    <property type="match status" value="1"/>
</dbReference>
<organism evidence="3">
    <name type="scientific">Medicago truncatula</name>
    <name type="common">Barrel medic</name>
    <name type="synonym">Medicago tribuloides</name>
    <dbReference type="NCBI Taxonomy" id="3880"/>
    <lineage>
        <taxon>Eukaryota</taxon>
        <taxon>Viridiplantae</taxon>
        <taxon>Streptophyta</taxon>
        <taxon>Embryophyta</taxon>
        <taxon>Tracheophyta</taxon>
        <taxon>Spermatophyta</taxon>
        <taxon>Magnoliopsida</taxon>
        <taxon>eudicotyledons</taxon>
        <taxon>Gunneridae</taxon>
        <taxon>Pentapetalae</taxon>
        <taxon>rosids</taxon>
        <taxon>fabids</taxon>
        <taxon>Fabales</taxon>
        <taxon>Fabaceae</taxon>
        <taxon>Papilionoideae</taxon>
        <taxon>50 kb inversion clade</taxon>
        <taxon>NPAAA clade</taxon>
        <taxon>Hologalegina</taxon>
        <taxon>IRL clade</taxon>
        <taxon>Trifolieae</taxon>
        <taxon>Medicago</taxon>
    </lineage>
</organism>
<dbReference type="OrthoDB" id="670909at2759"/>
<evidence type="ECO:0000313" key="3">
    <source>
        <dbReference type="EMBL" id="RHN49506.1"/>
    </source>
</evidence>
<dbReference type="EMBL" id="PSQE01000007">
    <property type="protein sequence ID" value="RHN49506.1"/>
    <property type="molecule type" value="Genomic_DNA"/>
</dbReference>
<feature type="region of interest" description="Disordered" evidence="2">
    <location>
        <begin position="78"/>
        <end position="97"/>
    </location>
</feature>
<name>A0A396H8E0_MEDTR</name>
<protein>
    <recommendedName>
        <fullName evidence="4">Intracellular protein transporter USO1-like protein</fullName>
    </recommendedName>
</protein>
<accession>A0A396H8E0</accession>
<sequence>MERREKCTEKREEGIMVEKLKLVEKRGGRGRSSSSTPPPTWRLVDFPSSQQQQFLNFPTSKTLSARNLCAKLWEFHSHHHEHPPSHQPASARDSRRRVQASVVQQGKSVDRNGSALQSVAPANCLSSMEVTQESSRELVKVLDRSWRLEEQDALNIAIVKALIMELDLSQTQVKELLQEKKMNKQEIESLMKKITEDKLVNKNKEHEKIKAVVQSVKEEIEDERKLRKHSESLYQKLASELYEVKSLLRGTLRDLEREKKQRILLENLCDDFAKGVRDYEHELRSIMHNSADKDHIKGDSLDRLILHISEAWLDERTQMKLVQDGIGSDLLETHSIVDKLHVDIETFLHTKRSIDLKRYNFPSIKEVKEIHPCLPSLDSFQLKETINSPHNFAEEASIGTNKFEQKRTAENRLNKCFVEGKSSEIGRYNRNLLNAPRETTLCETVQGPPENDRCRTNRNNSCHSLEQLVGNSSLSSEGDKVYPESICREDACVHSSVTVKGSPVKQWKKTLFVPDFDKSQSTNKLPRGVKDNTFMAKLLEARLEDHKSRSKPSKSSF</sequence>
<dbReference type="InterPro" id="IPR043424">
    <property type="entry name" value="BLT-like"/>
</dbReference>
<feature type="coiled-coil region" evidence="1">
    <location>
        <begin position="159"/>
        <end position="226"/>
    </location>
</feature>
<keyword evidence="1" id="KW-0175">Coiled coil</keyword>
<comment type="caution">
    <text evidence="3">The sequence shown here is derived from an EMBL/GenBank/DDBJ whole genome shotgun (WGS) entry which is preliminary data.</text>
</comment>
<dbReference type="AlphaFoldDB" id="A0A396H8E0"/>